<protein>
    <recommendedName>
        <fullName evidence="5">SEC14-like protein 2</fullName>
    </recommendedName>
</protein>
<dbReference type="EMBL" id="CAJVCH010569111">
    <property type="protein sequence ID" value="CAG7833216.1"/>
    <property type="molecule type" value="Genomic_DNA"/>
</dbReference>
<dbReference type="Pfam" id="PF03765">
    <property type="entry name" value="CRAL_TRIO_N"/>
    <property type="match status" value="1"/>
</dbReference>
<evidence type="ECO:0000313" key="3">
    <source>
        <dbReference type="EMBL" id="CAG7833216.1"/>
    </source>
</evidence>
<feature type="domain" description="GOLD" evidence="2">
    <location>
        <begin position="289"/>
        <end position="383"/>
    </location>
</feature>
<reference evidence="3" key="1">
    <citation type="submission" date="2021-06" db="EMBL/GenBank/DDBJ databases">
        <authorList>
            <person name="Hodson N. C."/>
            <person name="Mongue J. A."/>
            <person name="Jaron S. K."/>
        </authorList>
    </citation>
    <scope>NUCLEOTIDE SEQUENCE</scope>
</reference>
<evidence type="ECO:0000259" key="2">
    <source>
        <dbReference type="PROSITE" id="PS50866"/>
    </source>
</evidence>
<dbReference type="PROSITE" id="PS50191">
    <property type="entry name" value="CRAL_TRIO"/>
    <property type="match status" value="1"/>
</dbReference>
<dbReference type="PANTHER" id="PTHR23324:SF83">
    <property type="entry name" value="SEC14-LIKE PROTEIN 2"/>
    <property type="match status" value="1"/>
</dbReference>
<sequence length="395" mass="44990">GMATPEEKKLLPVFRSRIQDLDALDDEDKTEKHLLRWLRARDLDVSKAEEMIRKSMDWRRQNRIDDSLLTFKSPAFYKQHYWISVTGYDGEGCPVIFAPFWDIRPVATSQRATFVRYVDQIIYKIATHCKARGITQFIIVFDLEGFEWKHLKSRAAIEVLLELVRNFEDNYPEALKSATAINAPKIFTILFNLIKPLLTARTLAKVQICGTNAEKWKAVLLDKIPSNRLPVKYGGILQDEDVPVIIDASFLPQSQTLRNVGEGSAKISGHGDGIKLLDAVEAPHRDGEEEDDWLSIQVGAGEKFDVELHVPRPDTLLRWSFSADNNDIGFVVQLKNGNTIVPYERREQQDGTVICSQPGIYLCTFDNTFSRFRAKLVKYLIQTVSSPKINPNLPL</sequence>
<dbReference type="PANTHER" id="PTHR23324">
    <property type="entry name" value="SEC14 RELATED PROTEIN"/>
    <property type="match status" value="1"/>
</dbReference>
<gene>
    <name evidence="3" type="ORF">AFUS01_LOCUS42857</name>
</gene>
<dbReference type="Proteomes" id="UP000708208">
    <property type="component" value="Unassembled WGS sequence"/>
</dbReference>
<dbReference type="InterPro" id="IPR011074">
    <property type="entry name" value="CRAL/TRIO_N_dom"/>
</dbReference>
<dbReference type="Pfam" id="PF00650">
    <property type="entry name" value="CRAL_TRIO"/>
    <property type="match status" value="1"/>
</dbReference>
<dbReference type="AlphaFoldDB" id="A0A8J2LKY6"/>
<dbReference type="InterPro" id="IPR009038">
    <property type="entry name" value="GOLD_dom"/>
</dbReference>
<accession>A0A8J2LKY6</accession>
<dbReference type="InterPro" id="IPR001251">
    <property type="entry name" value="CRAL-TRIO_dom"/>
</dbReference>
<evidence type="ECO:0000259" key="1">
    <source>
        <dbReference type="PROSITE" id="PS50191"/>
    </source>
</evidence>
<dbReference type="SMART" id="SM00516">
    <property type="entry name" value="SEC14"/>
    <property type="match status" value="1"/>
</dbReference>
<dbReference type="GO" id="GO:0005737">
    <property type="term" value="C:cytoplasm"/>
    <property type="evidence" value="ECO:0007669"/>
    <property type="project" value="TreeGrafter"/>
</dbReference>
<keyword evidence="4" id="KW-1185">Reference proteome</keyword>
<dbReference type="OrthoDB" id="1434354at2759"/>
<feature type="domain" description="CRAL-TRIO" evidence="1">
    <location>
        <begin position="73"/>
        <end position="241"/>
    </location>
</feature>
<dbReference type="InterPro" id="IPR051064">
    <property type="entry name" value="SEC14/CRAL-TRIO_domain"/>
</dbReference>
<comment type="caution">
    <text evidence="3">The sequence shown here is derived from an EMBL/GenBank/DDBJ whole genome shotgun (WGS) entry which is preliminary data.</text>
</comment>
<feature type="non-terminal residue" evidence="3">
    <location>
        <position position="1"/>
    </location>
</feature>
<organism evidence="3 4">
    <name type="scientific">Allacma fusca</name>
    <dbReference type="NCBI Taxonomy" id="39272"/>
    <lineage>
        <taxon>Eukaryota</taxon>
        <taxon>Metazoa</taxon>
        <taxon>Ecdysozoa</taxon>
        <taxon>Arthropoda</taxon>
        <taxon>Hexapoda</taxon>
        <taxon>Collembola</taxon>
        <taxon>Symphypleona</taxon>
        <taxon>Sminthuridae</taxon>
        <taxon>Allacma</taxon>
    </lineage>
</organism>
<evidence type="ECO:0008006" key="5">
    <source>
        <dbReference type="Google" id="ProtNLM"/>
    </source>
</evidence>
<evidence type="ECO:0000313" key="4">
    <source>
        <dbReference type="Proteomes" id="UP000708208"/>
    </source>
</evidence>
<dbReference type="SMART" id="SM01100">
    <property type="entry name" value="CRAL_TRIO_N"/>
    <property type="match status" value="1"/>
</dbReference>
<dbReference type="CDD" id="cd00170">
    <property type="entry name" value="SEC14"/>
    <property type="match status" value="1"/>
</dbReference>
<proteinExistence type="predicted"/>
<name>A0A8J2LKY6_9HEXA</name>
<dbReference type="PROSITE" id="PS50866">
    <property type="entry name" value="GOLD"/>
    <property type="match status" value="1"/>
</dbReference>